<dbReference type="EMBL" id="CM043806">
    <property type="protein sequence ID" value="KAI4813134.1"/>
    <property type="molecule type" value="Genomic_DNA"/>
</dbReference>
<evidence type="ECO:0000313" key="2">
    <source>
        <dbReference type="Proteomes" id="UP001057452"/>
    </source>
</evidence>
<protein>
    <submittedName>
        <fullName evidence="1">Uncharacterized protein</fullName>
    </submittedName>
</protein>
<proteinExistence type="predicted"/>
<organism evidence="1 2">
    <name type="scientific">Chaenocephalus aceratus</name>
    <name type="common">Blackfin icefish</name>
    <name type="synonym">Chaenichthys aceratus</name>
    <dbReference type="NCBI Taxonomy" id="36190"/>
    <lineage>
        <taxon>Eukaryota</taxon>
        <taxon>Metazoa</taxon>
        <taxon>Chordata</taxon>
        <taxon>Craniata</taxon>
        <taxon>Vertebrata</taxon>
        <taxon>Euteleostomi</taxon>
        <taxon>Actinopterygii</taxon>
        <taxon>Neopterygii</taxon>
        <taxon>Teleostei</taxon>
        <taxon>Neoteleostei</taxon>
        <taxon>Acanthomorphata</taxon>
        <taxon>Eupercaria</taxon>
        <taxon>Perciformes</taxon>
        <taxon>Notothenioidei</taxon>
        <taxon>Channichthyidae</taxon>
        <taxon>Chaenocephalus</taxon>
    </lineage>
</organism>
<gene>
    <name evidence="1" type="ORF">KUCAC02_024482</name>
</gene>
<feature type="non-terminal residue" evidence="1">
    <location>
        <position position="1"/>
    </location>
</feature>
<accession>A0ACB9WJH4</accession>
<feature type="non-terminal residue" evidence="1">
    <location>
        <position position="142"/>
    </location>
</feature>
<dbReference type="Proteomes" id="UP001057452">
    <property type="component" value="Chromosome 22"/>
</dbReference>
<sequence>CTAEVAHFSLQWWADPSSLKHRINTEGYSELCSQLSSPSFKGVDSFYVRVDLNMEPHVDPPSLGVSCDDIAQTTIAFDNHNKGPDTPSSLTLKKGITDNAAFRGLSTNAQQLPVSAYTENPQIQRQVTASTLPETLKPTNAQ</sequence>
<keyword evidence="2" id="KW-1185">Reference proteome</keyword>
<reference evidence="1" key="1">
    <citation type="submission" date="2022-05" db="EMBL/GenBank/DDBJ databases">
        <title>Chromosome-level genome of Chaenocephalus aceratus.</title>
        <authorList>
            <person name="Park H."/>
        </authorList>
    </citation>
    <scope>NUCLEOTIDE SEQUENCE</scope>
    <source>
        <strain evidence="1">KU_202001</strain>
    </source>
</reference>
<name>A0ACB9WJH4_CHAAC</name>
<comment type="caution">
    <text evidence="1">The sequence shown here is derived from an EMBL/GenBank/DDBJ whole genome shotgun (WGS) entry which is preliminary data.</text>
</comment>
<evidence type="ECO:0000313" key="1">
    <source>
        <dbReference type="EMBL" id="KAI4813134.1"/>
    </source>
</evidence>